<comment type="caution">
    <text evidence="2">The sequence shown here is derived from an EMBL/GenBank/DDBJ whole genome shotgun (WGS) entry which is preliminary data.</text>
</comment>
<evidence type="ECO:0000313" key="2">
    <source>
        <dbReference type="EMBL" id="KAK0751221.1"/>
    </source>
</evidence>
<gene>
    <name evidence="2" type="ORF">B0T18DRAFT_443775</name>
</gene>
<dbReference type="AlphaFoldDB" id="A0AA40F5H9"/>
<feature type="region of interest" description="Disordered" evidence="1">
    <location>
        <begin position="363"/>
        <end position="383"/>
    </location>
</feature>
<proteinExistence type="predicted"/>
<feature type="compositionally biased region" description="Basic and acidic residues" evidence="1">
    <location>
        <begin position="56"/>
        <end position="65"/>
    </location>
</feature>
<name>A0AA40F5H9_9PEZI</name>
<keyword evidence="3" id="KW-1185">Reference proteome</keyword>
<protein>
    <submittedName>
        <fullName evidence="2">Uncharacterized protein</fullName>
    </submittedName>
</protein>
<organism evidence="2 3">
    <name type="scientific">Schizothecium vesticola</name>
    <dbReference type="NCBI Taxonomy" id="314040"/>
    <lineage>
        <taxon>Eukaryota</taxon>
        <taxon>Fungi</taxon>
        <taxon>Dikarya</taxon>
        <taxon>Ascomycota</taxon>
        <taxon>Pezizomycotina</taxon>
        <taxon>Sordariomycetes</taxon>
        <taxon>Sordariomycetidae</taxon>
        <taxon>Sordariales</taxon>
        <taxon>Schizotheciaceae</taxon>
        <taxon>Schizothecium</taxon>
    </lineage>
</organism>
<feature type="region of interest" description="Disordered" evidence="1">
    <location>
        <begin position="56"/>
        <end position="86"/>
    </location>
</feature>
<feature type="compositionally biased region" description="Acidic residues" evidence="1">
    <location>
        <begin position="369"/>
        <end position="383"/>
    </location>
</feature>
<dbReference type="Proteomes" id="UP001172155">
    <property type="component" value="Unassembled WGS sequence"/>
</dbReference>
<sequence length="383" mass="43330">MNLTIADIDRFDAEFDEIGLQDDDEEMTRLYWRSRSRLRSMNDQFVSTKFQACRDDLDSRSRSDGHASTTNPVAFPTPVKRKISSESMTKTDVRTWILPPSVAATMGATRELVQKKQRTASLNKVNLKPSRSDLRRYAQMYSPAFVRPRLMVTLRVSSEKLKKQMLHEVALEPAQKPNPIVAGLKEQETPRKTPDQERAPETAWGIKPLTFPTLVSSEKLKKQMLHEVALVPAQKPSPIMAGSKEQETPRKTLDKERTPKTVWGIKPLTFPTLSASRKMAAMESPTVLAKKRREDRRRDVGEEGAGGIPDEMLVEKDGMDAAFPNISGQDEAKTHWKVMFGPGKNCQVKASSREKKVPDTFDVAGWYDSTDDDEDDDDDVFKF</sequence>
<reference evidence="2" key="1">
    <citation type="submission" date="2023-06" db="EMBL/GenBank/DDBJ databases">
        <title>Genome-scale phylogeny and comparative genomics of the fungal order Sordariales.</title>
        <authorList>
            <consortium name="Lawrence Berkeley National Laboratory"/>
            <person name="Hensen N."/>
            <person name="Bonometti L."/>
            <person name="Westerberg I."/>
            <person name="Brannstrom I.O."/>
            <person name="Guillou S."/>
            <person name="Cros-Aarteil S."/>
            <person name="Calhoun S."/>
            <person name="Haridas S."/>
            <person name="Kuo A."/>
            <person name="Mondo S."/>
            <person name="Pangilinan J."/>
            <person name="Riley R."/>
            <person name="LaButti K."/>
            <person name="Andreopoulos B."/>
            <person name="Lipzen A."/>
            <person name="Chen C."/>
            <person name="Yanf M."/>
            <person name="Daum C."/>
            <person name="Ng V."/>
            <person name="Clum A."/>
            <person name="Steindorff A."/>
            <person name="Ohm R."/>
            <person name="Martin F."/>
            <person name="Silar P."/>
            <person name="Natvig D."/>
            <person name="Lalanne C."/>
            <person name="Gautier V."/>
            <person name="Ament-velasquez S.L."/>
            <person name="Kruys A."/>
            <person name="Hutchinson M.I."/>
            <person name="Powell A.J."/>
            <person name="Barry K."/>
            <person name="Miller A.N."/>
            <person name="Grigoriev I.V."/>
            <person name="Debuchy R."/>
            <person name="Gladieux P."/>
            <person name="Thoren M.H."/>
            <person name="Johannesson H."/>
        </authorList>
    </citation>
    <scope>NUCLEOTIDE SEQUENCE</scope>
    <source>
        <strain evidence="2">SMH3187-1</strain>
    </source>
</reference>
<evidence type="ECO:0000313" key="3">
    <source>
        <dbReference type="Proteomes" id="UP001172155"/>
    </source>
</evidence>
<feature type="region of interest" description="Disordered" evidence="1">
    <location>
        <begin position="276"/>
        <end position="310"/>
    </location>
</feature>
<accession>A0AA40F5H9</accession>
<evidence type="ECO:0000256" key="1">
    <source>
        <dbReference type="SAM" id="MobiDB-lite"/>
    </source>
</evidence>
<dbReference type="EMBL" id="JAUKUD010000002">
    <property type="protein sequence ID" value="KAK0751221.1"/>
    <property type="molecule type" value="Genomic_DNA"/>
</dbReference>